<gene>
    <name evidence="1" type="ORF">PoB_002333200</name>
</gene>
<protein>
    <submittedName>
        <fullName evidence="1">Uncharacterized protein</fullName>
    </submittedName>
</protein>
<accession>A0AAV3ZNP1</accession>
<evidence type="ECO:0000313" key="2">
    <source>
        <dbReference type="Proteomes" id="UP000735302"/>
    </source>
</evidence>
<dbReference type="AlphaFoldDB" id="A0AAV3ZNP1"/>
<proteinExistence type="predicted"/>
<dbReference type="EMBL" id="BLXT01002709">
    <property type="protein sequence ID" value="GFN96826.1"/>
    <property type="molecule type" value="Genomic_DNA"/>
</dbReference>
<name>A0AAV3ZNP1_9GAST</name>
<keyword evidence="2" id="KW-1185">Reference proteome</keyword>
<comment type="caution">
    <text evidence="1">The sequence shown here is derived from an EMBL/GenBank/DDBJ whole genome shotgun (WGS) entry which is preliminary data.</text>
</comment>
<organism evidence="1 2">
    <name type="scientific">Plakobranchus ocellatus</name>
    <dbReference type="NCBI Taxonomy" id="259542"/>
    <lineage>
        <taxon>Eukaryota</taxon>
        <taxon>Metazoa</taxon>
        <taxon>Spiralia</taxon>
        <taxon>Lophotrochozoa</taxon>
        <taxon>Mollusca</taxon>
        <taxon>Gastropoda</taxon>
        <taxon>Heterobranchia</taxon>
        <taxon>Euthyneura</taxon>
        <taxon>Panpulmonata</taxon>
        <taxon>Sacoglossa</taxon>
        <taxon>Placobranchoidea</taxon>
        <taxon>Plakobranchidae</taxon>
        <taxon>Plakobranchus</taxon>
    </lineage>
</organism>
<sequence length="123" mass="13723">MYLWRLGLPDPPMEPLPVEVLDPTLQENQPTSPLVFSDQRASTNISFCPLGSKSINQYLRLSSPIKDHQPISPNILMDQRASTAKVIFQQRSLPNISHCLHGGKVSKPTNLTVLLMERSSTCL</sequence>
<dbReference type="Proteomes" id="UP000735302">
    <property type="component" value="Unassembled WGS sequence"/>
</dbReference>
<evidence type="ECO:0000313" key="1">
    <source>
        <dbReference type="EMBL" id="GFN96826.1"/>
    </source>
</evidence>
<reference evidence="1 2" key="1">
    <citation type="journal article" date="2021" name="Elife">
        <title>Chloroplast acquisition without the gene transfer in kleptoplastic sea slugs, Plakobranchus ocellatus.</title>
        <authorList>
            <person name="Maeda T."/>
            <person name="Takahashi S."/>
            <person name="Yoshida T."/>
            <person name="Shimamura S."/>
            <person name="Takaki Y."/>
            <person name="Nagai Y."/>
            <person name="Toyoda A."/>
            <person name="Suzuki Y."/>
            <person name="Arimoto A."/>
            <person name="Ishii H."/>
            <person name="Satoh N."/>
            <person name="Nishiyama T."/>
            <person name="Hasebe M."/>
            <person name="Maruyama T."/>
            <person name="Minagawa J."/>
            <person name="Obokata J."/>
            <person name="Shigenobu S."/>
        </authorList>
    </citation>
    <scope>NUCLEOTIDE SEQUENCE [LARGE SCALE GENOMIC DNA]</scope>
</reference>